<keyword evidence="1" id="KW-0812">Transmembrane</keyword>
<protein>
    <submittedName>
        <fullName evidence="2">Uncharacterized protein</fullName>
    </submittedName>
</protein>
<keyword evidence="1" id="KW-1133">Transmembrane helix</keyword>
<keyword evidence="3" id="KW-1185">Reference proteome</keyword>
<evidence type="ECO:0000256" key="1">
    <source>
        <dbReference type="SAM" id="Phobius"/>
    </source>
</evidence>
<accession>A0A1L8WDW5</accession>
<sequence length="38" mass="4709">MKKSIQKFFFFRSKKKFFVIFNKCLFIIDTIRIAFLTL</sequence>
<dbReference type="Proteomes" id="UP000182152">
    <property type="component" value="Unassembled WGS sequence"/>
</dbReference>
<evidence type="ECO:0000313" key="2">
    <source>
        <dbReference type="EMBL" id="OJG79225.1"/>
    </source>
</evidence>
<keyword evidence="1" id="KW-0472">Membrane</keyword>
<name>A0A1L8WDW5_9ENTE</name>
<evidence type="ECO:0000313" key="3">
    <source>
        <dbReference type="Proteomes" id="UP000182152"/>
    </source>
</evidence>
<organism evidence="2 3">
    <name type="scientific">Enterococcus ratti</name>
    <dbReference type="NCBI Taxonomy" id="150033"/>
    <lineage>
        <taxon>Bacteria</taxon>
        <taxon>Bacillati</taxon>
        <taxon>Bacillota</taxon>
        <taxon>Bacilli</taxon>
        <taxon>Lactobacillales</taxon>
        <taxon>Enterococcaceae</taxon>
        <taxon>Enterococcus</taxon>
    </lineage>
</organism>
<dbReference type="EMBL" id="JXLB01000020">
    <property type="protein sequence ID" value="OJG79225.1"/>
    <property type="molecule type" value="Genomic_DNA"/>
</dbReference>
<gene>
    <name evidence="2" type="ORF">RV14_GL001050</name>
</gene>
<feature type="transmembrane region" description="Helical" evidence="1">
    <location>
        <begin position="20"/>
        <end position="37"/>
    </location>
</feature>
<dbReference type="AlphaFoldDB" id="A0A1L8WDW5"/>
<reference evidence="2 3" key="1">
    <citation type="submission" date="2014-12" db="EMBL/GenBank/DDBJ databases">
        <title>Draft genome sequences of 29 type strains of Enterococci.</title>
        <authorList>
            <person name="Zhong Z."/>
            <person name="Sun Z."/>
            <person name="Liu W."/>
            <person name="Zhang W."/>
            <person name="Zhang H."/>
        </authorList>
    </citation>
    <scope>NUCLEOTIDE SEQUENCE [LARGE SCALE GENOMIC DNA]</scope>
    <source>
        <strain evidence="2 3">DSM 15687</strain>
    </source>
</reference>
<proteinExistence type="predicted"/>
<comment type="caution">
    <text evidence="2">The sequence shown here is derived from an EMBL/GenBank/DDBJ whole genome shotgun (WGS) entry which is preliminary data.</text>
</comment>